<accession>A0A1H1YTW8</accession>
<proteinExistence type="predicted"/>
<dbReference type="Proteomes" id="UP000198751">
    <property type="component" value="Chromosome I"/>
</dbReference>
<gene>
    <name evidence="1" type="ORF">SAMN04489743_2142</name>
</gene>
<name>A0A1H1YTW8_9MICC</name>
<evidence type="ECO:0000313" key="1">
    <source>
        <dbReference type="EMBL" id="SDT24466.1"/>
    </source>
</evidence>
<keyword evidence="2" id="KW-1185">Reference proteome</keyword>
<dbReference type="EMBL" id="LT629779">
    <property type="protein sequence ID" value="SDT24466.1"/>
    <property type="molecule type" value="Genomic_DNA"/>
</dbReference>
<protein>
    <submittedName>
        <fullName evidence="1">Uncharacterized protein</fullName>
    </submittedName>
</protein>
<evidence type="ECO:0000313" key="2">
    <source>
        <dbReference type="Proteomes" id="UP000198751"/>
    </source>
</evidence>
<sequence length="85" mass="8562">MTTPSSKALAHPAMTTGLTLLFAVAGGAAKHAAGPGLAGLKSAVPVEVLYQGCRLTAGFGGQDDLYGLDPFAQTRCSRSTAVGRK</sequence>
<reference evidence="2" key="1">
    <citation type="submission" date="2016-10" db="EMBL/GenBank/DDBJ databases">
        <authorList>
            <person name="Varghese N."/>
            <person name="Submissions S."/>
        </authorList>
    </citation>
    <scope>NUCLEOTIDE SEQUENCE [LARGE SCALE GENOMIC DNA]</scope>
    <source>
        <strain evidence="2">IMMIB L-1606</strain>
    </source>
</reference>
<organism evidence="1 2">
    <name type="scientific">Pseudarthrobacter equi</name>
    <dbReference type="NCBI Taxonomy" id="728066"/>
    <lineage>
        <taxon>Bacteria</taxon>
        <taxon>Bacillati</taxon>
        <taxon>Actinomycetota</taxon>
        <taxon>Actinomycetes</taxon>
        <taxon>Micrococcales</taxon>
        <taxon>Micrococcaceae</taxon>
        <taxon>Pseudarthrobacter</taxon>
    </lineage>
</organism>
<dbReference type="AlphaFoldDB" id="A0A1H1YTW8"/>